<dbReference type="RefSeq" id="WP_189642005.1">
    <property type="nucleotide sequence ID" value="NZ_BNAL01000003.1"/>
</dbReference>
<keyword evidence="3" id="KW-1185">Reference proteome</keyword>
<dbReference type="SUPFAM" id="SSF53383">
    <property type="entry name" value="PLP-dependent transferases"/>
    <property type="match status" value="1"/>
</dbReference>
<evidence type="ECO:0000259" key="1">
    <source>
        <dbReference type="Pfam" id="PF00155"/>
    </source>
</evidence>
<dbReference type="GO" id="GO:0008483">
    <property type="term" value="F:transaminase activity"/>
    <property type="evidence" value="ECO:0007669"/>
    <property type="project" value="UniProtKB-KW"/>
</dbReference>
<name>A0ABQ3K1B4_9DEIO</name>
<keyword evidence="2" id="KW-0032">Aminotransferase</keyword>
<comment type="caution">
    <text evidence="2">The sequence shown here is derived from an EMBL/GenBank/DDBJ whole genome shotgun (WGS) entry which is preliminary data.</text>
</comment>
<reference evidence="3" key="1">
    <citation type="journal article" date="2019" name="Int. J. Syst. Evol. Microbiol.">
        <title>The Global Catalogue of Microorganisms (GCM) 10K type strain sequencing project: providing services to taxonomists for standard genome sequencing and annotation.</title>
        <authorList>
            <consortium name="The Broad Institute Genomics Platform"/>
            <consortium name="The Broad Institute Genome Sequencing Center for Infectious Disease"/>
            <person name="Wu L."/>
            <person name="Ma J."/>
        </authorList>
    </citation>
    <scope>NUCLEOTIDE SEQUENCE [LARGE SCALE GENOMIC DNA]</scope>
    <source>
        <strain evidence="3">CGMCC 1.18439</strain>
    </source>
</reference>
<keyword evidence="2" id="KW-0808">Transferase</keyword>
<sequence length="378" mass="41143">MTSATLPKTQMINLGLGYPADALLPHSVFEQASQHRFAQGDAYFLQYGDEWGDPSLRSQLADFLTRHYGFAVAQEELLISGGISGGLDIVCNMLAQPGAVAIVEDTTYFASPDIMQSHGLTVVPAPLDSGGLDLAALEALVQQHRPRLVYTIPSHHNPTGVTQGRERREALIALAERYDFYVVADEVYHLLNYGVAAPPSYSAYVSNGRVISLGTFSKILAPGLRVGWIHARRDVLEFLVTNPTLQSAGGTNPIGASMVTSVLELGLMDQYLGEILDTFGSRAAAMVESLQAPAFAECEFSVPEGGYFVWLRLPPGMVAEQLEPRAQTYGVTFKPGNIFSVEGRYQDHVRLCFAFNDEAQIREGIARLGEALTSMRRG</sequence>
<protein>
    <submittedName>
        <fullName evidence="2">Aminotransferase</fullName>
    </submittedName>
</protein>
<evidence type="ECO:0000313" key="2">
    <source>
        <dbReference type="EMBL" id="GHF95325.1"/>
    </source>
</evidence>
<dbReference type="InterPro" id="IPR004839">
    <property type="entry name" value="Aminotransferase_I/II_large"/>
</dbReference>
<feature type="domain" description="Aminotransferase class I/classII large" evidence="1">
    <location>
        <begin position="10"/>
        <end position="368"/>
    </location>
</feature>
<dbReference type="InterPro" id="IPR015421">
    <property type="entry name" value="PyrdxlP-dep_Trfase_major"/>
</dbReference>
<dbReference type="EMBL" id="BNAL01000003">
    <property type="protein sequence ID" value="GHF95325.1"/>
    <property type="molecule type" value="Genomic_DNA"/>
</dbReference>
<evidence type="ECO:0000313" key="3">
    <source>
        <dbReference type="Proteomes" id="UP000632154"/>
    </source>
</evidence>
<dbReference type="Proteomes" id="UP000632154">
    <property type="component" value="Unassembled WGS sequence"/>
</dbReference>
<dbReference type="PANTHER" id="PTHR42858:SF1">
    <property type="entry name" value="LD15494P"/>
    <property type="match status" value="1"/>
</dbReference>
<dbReference type="Gene3D" id="3.90.1150.10">
    <property type="entry name" value="Aspartate Aminotransferase, domain 1"/>
    <property type="match status" value="1"/>
</dbReference>
<dbReference type="InterPro" id="IPR015424">
    <property type="entry name" value="PyrdxlP-dep_Trfase"/>
</dbReference>
<organism evidence="2 3">
    <name type="scientific">Deinococcus piscis</name>
    <dbReference type="NCBI Taxonomy" id="394230"/>
    <lineage>
        <taxon>Bacteria</taxon>
        <taxon>Thermotogati</taxon>
        <taxon>Deinococcota</taxon>
        <taxon>Deinococci</taxon>
        <taxon>Deinococcales</taxon>
        <taxon>Deinococcaceae</taxon>
        <taxon>Deinococcus</taxon>
    </lineage>
</organism>
<proteinExistence type="predicted"/>
<dbReference type="PANTHER" id="PTHR42858">
    <property type="entry name" value="AMINOTRANSFERASE"/>
    <property type="match status" value="1"/>
</dbReference>
<dbReference type="CDD" id="cd00609">
    <property type="entry name" value="AAT_like"/>
    <property type="match status" value="1"/>
</dbReference>
<dbReference type="InterPro" id="IPR015422">
    <property type="entry name" value="PyrdxlP-dep_Trfase_small"/>
</dbReference>
<dbReference type="Pfam" id="PF00155">
    <property type="entry name" value="Aminotran_1_2"/>
    <property type="match status" value="1"/>
</dbReference>
<dbReference type="Gene3D" id="3.40.640.10">
    <property type="entry name" value="Type I PLP-dependent aspartate aminotransferase-like (Major domain)"/>
    <property type="match status" value="1"/>
</dbReference>
<accession>A0ABQ3K1B4</accession>
<gene>
    <name evidence="2" type="ORF">GCM10017783_04040</name>
</gene>